<proteinExistence type="predicted"/>
<organism evidence="5 6">
    <name type="scientific">Hanseniaspora valbyensis NRRL Y-1626</name>
    <dbReference type="NCBI Taxonomy" id="766949"/>
    <lineage>
        <taxon>Eukaryota</taxon>
        <taxon>Fungi</taxon>
        <taxon>Dikarya</taxon>
        <taxon>Ascomycota</taxon>
        <taxon>Saccharomycotina</taxon>
        <taxon>Saccharomycetes</taxon>
        <taxon>Saccharomycodales</taxon>
        <taxon>Saccharomycodaceae</taxon>
        <taxon>Hanseniaspora</taxon>
    </lineage>
</organism>
<feature type="compositionally biased region" description="Basic residues" evidence="4">
    <location>
        <begin position="335"/>
        <end position="351"/>
    </location>
</feature>
<accession>A0A1B7TAG5</accession>
<protein>
    <submittedName>
        <fullName evidence="5">WD40 repeat-like protein</fullName>
    </submittedName>
</protein>
<keyword evidence="6" id="KW-1185">Reference proteome</keyword>
<sequence length="372" mass="42458">MSKFNSYNILTQLDFSCGNTNVYTNNIISNDTTVFTSTSNGLVYKIDSVGNKDIVFKNDTNSTIQSIKQINNDSICVSYDNRFKVLDLRMNNQYQVAMERQFKETVHSMDTSGFKVALGFELTGSDAPIKVFDIRNGSDVSNTVNIVQSSHNDDITSLCFQKENNNFLLSGSVDGTCNLYDLSKYNQKDLDEEVIEEVITLDSVHKCKFINKFNKRIGILTHTEQFGTYNIMSESEDKIFFGDLREPMNCKYIIDFNDDYLFGGDIDESKLSIYNYDNKGGLKKNIDIKGLHNNEVIRDFELVNDILYTCGEDGRVNVIKLEVEKAKEDDEHKLKSGFKKKSKSKKDKKNKLLTSDSNDNPTKNKVNKYNPY</sequence>
<comment type="caution">
    <text evidence="5">The sequence shown here is derived from an EMBL/GenBank/DDBJ whole genome shotgun (WGS) entry which is preliminary data.</text>
</comment>
<evidence type="ECO:0000256" key="2">
    <source>
        <dbReference type="ARBA" id="ARBA00022737"/>
    </source>
</evidence>
<feature type="repeat" description="WD" evidence="3">
    <location>
        <begin position="148"/>
        <end position="183"/>
    </location>
</feature>
<feature type="compositionally biased region" description="Polar residues" evidence="4">
    <location>
        <begin position="354"/>
        <end position="364"/>
    </location>
</feature>
<dbReference type="EMBL" id="LXPE01000049">
    <property type="protein sequence ID" value="OBA25729.1"/>
    <property type="molecule type" value="Genomic_DNA"/>
</dbReference>
<dbReference type="PANTHER" id="PTHR22889:SF0">
    <property type="entry name" value="WD REPEAT-CONTAINING PROTEIN 89"/>
    <property type="match status" value="1"/>
</dbReference>
<dbReference type="InterPro" id="IPR001680">
    <property type="entry name" value="WD40_rpt"/>
</dbReference>
<evidence type="ECO:0000256" key="3">
    <source>
        <dbReference type="PROSITE-ProRule" id="PRU00221"/>
    </source>
</evidence>
<evidence type="ECO:0000256" key="4">
    <source>
        <dbReference type="SAM" id="MobiDB-lite"/>
    </source>
</evidence>
<dbReference type="OrthoDB" id="25131at2759"/>
<dbReference type="Proteomes" id="UP000092321">
    <property type="component" value="Unassembled WGS sequence"/>
</dbReference>
<reference evidence="6" key="1">
    <citation type="journal article" date="2016" name="Proc. Natl. Acad. Sci. U.S.A.">
        <title>Comparative genomics of biotechnologically important yeasts.</title>
        <authorList>
            <person name="Riley R."/>
            <person name="Haridas S."/>
            <person name="Wolfe K.H."/>
            <person name="Lopes M.R."/>
            <person name="Hittinger C.T."/>
            <person name="Goeker M."/>
            <person name="Salamov A.A."/>
            <person name="Wisecaver J.H."/>
            <person name="Long T.M."/>
            <person name="Calvey C.H."/>
            <person name="Aerts A.L."/>
            <person name="Barry K.W."/>
            <person name="Choi C."/>
            <person name="Clum A."/>
            <person name="Coughlan A.Y."/>
            <person name="Deshpande S."/>
            <person name="Douglass A.P."/>
            <person name="Hanson S.J."/>
            <person name="Klenk H.-P."/>
            <person name="LaButti K.M."/>
            <person name="Lapidus A."/>
            <person name="Lindquist E.A."/>
            <person name="Lipzen A.M."/>
            <person name="Meier-Kolthoff J.P."/>
            <person name="Ohm R.A."/>
            <person name="Otillar R.P."/>
            <person name="Pangilinan J.L."/>
            <person name="Peng Y."/>
            <person name="Rokas A."/>
            <person name="Rosa C.A."/>
            <person name="Scheuner C."/>
            <person name="Sibirny A.A."/>
            <person name="Slot J.C."/>
            <person name="Stielow J.B."/>
            <person name="Sun H."/>
            <person name="Kurtzman C.P."/>
            <person name="Blackwell M."/>
            <person name="Grigoriev I.V."/>
            <person name="Jeffries T.W."/>
        </authorList>
    </citation>
    <scope>NUCLEOTIDE SEQUENCE [LARGE SCALE GENOMIC DNA]</scope>
    <source>
        <strain evidence="6">NRRL Y-1626</strain>
    </source>
</reference>
<dbReference type="AlphaFoldDB" id="A0A1B7TAG5"/>
<gene>
    <name evidence="5" type="ORF">HANVADRAFT_53704</name>
</gene>
<dbReference type="Pfam" id="PF00400">
    <property type="entry name" value="WD40"/>
    <property type="match status" value="1"/>
</dbReference>
<keyword evidence="2" id="KW-0677">Repeat</keyword>
<evidence type="ECO:0000256" key="1">
    <source>
        <dbReference type="ARBA" id="ARBA00022574"/>
    </source>
</evidence>
<dbReference type="InterPro" id="IPR015943">
    <property type="entry name" value="WD40/YVTN_repeat-like_dom_sf"/>
</dbReference>
<dbReference type="SUPFAM" id="SSF50978">
    <property type="entry name" value="WD40 repeat-like"/>
    <property type="match status" value="1"/>
</dbReference>
<dbReference type="Gene3D" id="2.130.10.10">
    <property type="entry name" value="YVTN repeat-like/Quinoprotein amine dehydrogenase"/>
    <property type="match status" value="2"/>
</dbReference>
<name>A0A1B7TAG5_9ASCO</name>
<evidence type="ECO:0000313" key="6">
    <source>
        <dbReference type="Proteomes" id="UP000092321"/>
    </source>
</evidence>
<dbReference type="PROSITE" id="PS50082">
    <property type="entry name" value="WD_REPEATS_2"/>
    <property type="match status" value="1"/>
</dbReference>
<dbReference type="InterPro" id="IPR039328">
    <property type="entry name" value="WDR89"/>
</dbReference>
<dbReference type="PANTHER" id="PTHR22889">
    <property type="entry name" value="WD REPEAT-CONTAINING PROTEIN 89"/>
    <property type="match status" value="1"/>
</dbReference>
<keyword evidence="1 3" id="KW-0853">WD repeat</keyword>
<dbReference type="InterPro" id="IPR036322">
    <property type="entry name" value="WD40_repeat_dom_sf"/>
</dbReference>
<feature type="region of interest" description="Disordered" evidence="4">
    <location>
        <begin position="328"/>
        <end position="372"/>
    </location>
</feature>
<dbReference type="SMART" id="SM00320">
    <property type="entry name" value="WD40"/>
    <property type="match status" value="1"/>
</dbReference>
<evidence type="ECO:0000313" key="5">
    <source>
        <dbReference type="EMBL" id="OBA25729.1"/>
    </source>
</evidence>